<dbReference type="InterPro" id="IPR001478">
    <property type="entry name" value="PDZ"/>
</dbReference>
<accession>A0A4W5MR64</accession>
<dbReference type="GO" id="GO:0001664">
    <property type="term" value="F:G protein-coupled receptor binding"/>
    <property type="evidence" value="ECO:0007669"/>
    <property type="project" value="TreeGrafter"/>
</dbReference>
<sequence>MSETQSTLTDRTLSILSKDHPPDKKPKSDKNTVPPLHEFDPTGLVQRCVIIQKDENGFGLTVSGDNPVFVQLVKEDGSAMRAGVQTGDRIIKVNGSLVTHSNHVEVVKLIKSGAYVALTVLGRPPGLAQIPLSEGEGGDPGVLSSPPSPGSMGETEECCSTSTSTQDHIPSPLPLWEENNAVHSWKVDILQKMLTKEQQDLQAMKEEYSMNPTAKLLKNIQEAKKHIPLLHGQLRKATGTPQDGSLSPWDSKGGGVGAADGEQTASSRVESGSNGTWTINTVSPSPLPESPCQRESPCHSPKTTPRDSLNSCPSPDAEDTPDLVRHRRAHTHTLYICCLLPTLDLEGSNAHVCVCVCMCDSEL</sequence>
<evidence type="ECO:0000259" key="2">
    <source>
        <dbReference type="PROSITE" id="PS50106"/>
    </source>
</evidence>
<dbReference type="GO" id="GO:0005737">
    <property type="term" value="C:cytoplasm"/>
    <property type="evidence" value="ECO:0007669"/>
    <property type="project" value="TreeGrafter"/>
</dbReference>
<feature type="region of interest" description="Disordered" evidence="1">
    <location>
        <begin position="133"/>
        <end position="168"/>
    </location>
</feature>
<dbReference type="SUPFAM" id="SSF50156">
    <property type="entry name" value="PDZ domain-like"/>
    <property type="match status" value="1"/>
</dbReference>
<evidence type="ECO:0000313" key="3">
    <source>
        <dbReference type="Ensembl" id="ENSHHUP00000041501.1"/>
    </source>
</evidence>
<feature type="compositionally biased region" description="Polar residues" evidence="1">
    <location>
        <begin position="1"/>
        <end position="15"/>
    </location>
</feature>
<dbReference type="CDD" id="cd23069">
    <property type="entry name" value="PDZ_ARHGEF11-12-like"/>
    <property type="match status" value="1"/>
</dbReference>
<reference evidence="3" key="2">
    <citation type="submission" date="2025-08" db="UniProtKB">
        <authorList>
            <consortium name="Ensembl"/>
        </authorList>
    </citation>
    <scope>IDENTIFICATION</scope>
</reference>
<dbReference type="PANTHER" id="PTHR45872">
    <property type="entry name" value="RHO GUANINE NUCLEOTIDE EXCHANGE FACTOR 2, ISOFORM D"/>
    <property type="match status" value="1"/>
</dbReference>
<feature type="compositionally biased region" description="Basic and acidic residues" evidence="1">
    <location>
        <begin position="17"/>
        <end position="30"/>
    </location>
</feature>
<protein>
    <recommendedName>
        <fullName evidence="2">PDZ domain-containing protein</fullName>
    </recommendedName>
</protein>
<dbReference type="Proteomes" id="UP000314982">
    <property type="component" value="Unassembled WGS sequence"/>
</dbReference>
<dbReference type="InterPro" id="IPR036034">
    <property type="entry name" value="PDZ_sf"/>
</dbReference>
<dbReference type="AlphaFoldDB" id="A0A4W5MR64"/>
<organism evidence="3 4">
    <name type="scientific">Hucho hucho</name>
    <name type="common">huchen</name>
    <dbReference type="NCBI Taxonomy" id="62062"/>
    <lineage>
        <taxon>Eukaryota</taxon>
        <taxon>Metazoa</taxon>
        <taxon>Chordata</taxon>
        <taxon>Craniata</taxon>
        <taxon>Vertebrata</taxon>
        <taxon>Euteleostomi</taxon>
        <taxon>Actinopterygii</taxon>
        <taxon>Neopterygii</taxon>
        <taxon>Teleostei</taxon>
        <taxon>Protacanthopterygii</taxon>
        <taxon>Salmoniformes</taxon>
        <taxon>Salmonidae</taxon>
        <taxon>Salmoninae</taxon>
        <taxon>Hucho</taxon>
    </lineage>
</organism>
<proteinExistence type="predicted"/>
<dbReference type="Ensembl" id="ENSHHUT00000043094.1">
    <property type="protein sequence ID" value="ENSHHUP00000041501.1"/>
    <property type="gene ID" value="ENSHHUG00000025628.1"/>
</dbReference>
<dbReference type="GO" id="GO:0005085">
    <property type="term" value="F:guanyl-nucleotide exchange factor activity"/>
    <property type="evidence" value="ECO:0007669"/>
    <property type="project" value="TreeGrafter"/>
</dbReference>
<keyword evidence="4" id="KW-1185">Reference proteome</keyword>
<dbReference type="PANTHER" id="PTHR45872:SF3">
    <property type="entry name" value="RHO GUANINE NUCLEOTIDE EXCHANGE FACTOR 12"/>
    <property type="match status" value="1"/>
</dbReference>
<dbReference type="PROSITE" id="PS50106">
    <property type="entry name" value="PDZ"/>
    <property type="match status" value="1"/>
</dbReference>
<dbReference type="GeneTree" id="ENSGT00940000157662"/>
<evidence type="ECO:0000313" key="4">
    <source>
        <dbReference type="Proteomes" id="UP000314982"/>
    </source>
</evidence>
<feature type="region of interest" description="Disordered" evidence="1">
    <location>
        <begin position="1"/>
        <end position="38"/>
    </location>
</feature>
<dbReference type="SMART" id="SM00228">
    <property type="entry name" value="PDZ"/>
    <property type="match status" value="1"/>
</dbReference>
<dbReference type="Pfam" id="PF00595">
    <property type="entry name" value="PDZ"/>
    <property type="match status" value="1"/>
</dbReference>
<dbReference type="FunFam" id="2.30.42.10:FF:000033">
    <property type="entry name" value="Rho guanine nucleotide exchange factor (GEF) 11"/>
    <property type="match status" value="1"/>
</dbReference>
<feature type="region of interest" description="Disordered" evidence="1">
    <location>
        <begin position="236"/>
        <end position="321"/>
    </location>
</feature>
<feature type="compositionally biased region" description="Polar residues" evidence="1">
    <location>
        <begin position="301"/>
        <end position="313"/>
    </location>
</feature>
<feature type="domain" description="PDZ" evidence="2">
    <location>
        <begin position="48"/>
        <end position="125"/>
    </location>
</feature>
<feature type="compositionally biased region" description="Polar residues" evidence="1">
    <location>
        <begin position="263"/>
        <end position="284"/>
    </location>
</feature>
<reference evidence="3" key="3">
    <citation type="submission" date="2025-09" db="UniProtKB">
        <authorList>
            <consortium name="Ensembl"/>
        </authorList>
    </citation>
    <scope>IDENTIFICATION</scope>
</reference>
<reference evidence="4" key="1">
    <citation type="submission" date="2018-06" db="EMBL/GenBank/DDBJ databases">
        <title>Genome assembly of Danube salmon.</title>
        <authorList>
            <person name="Macqueen D.J."/>
            <person name="Gundappa M.K."/>
        </authorList>
    </citation>
    <scope>NUCLEOTIDE SEQUENCE [LARGE SCALE GENOMIC DNA]</scope>
</reference>
<evidence type="ECO:0000256" key="1">
    <source>
        <dbReference type="SAM" id="MobiDB-lite"/>
    </source>
</evidence>
<name>A0A4W5MR64_9TELE</name>
<dbReference type="GO" id="GO:0007186">
    <property type="term" value="P:G protein-coupled receptor signaling pathway"/>
    <property type="evidence" value="ECO:0007669"/>
    <property type="project" value="TreeGrafter"/>
</dbReference>
<dbReference type="STRING" id="62062.ENSHHUP00000041501"/>
<dbReference type="Gene3D" id="2.30.42.10">
    <property type="match status" value="1"/>
</dbReference>